<keyword evidence="4 11" id="KW-1133">Transmembrane helix</keyword>
<dbReference type="SMART" id="SM01381">
    <property type="entry name" value="7TM_GPCR_Srsx"/>
    <property type="match status" value="1"/>
</dbReference>
<keyword evidence="6 11" id="KW-0472">Membrane</keyword>
<dbReference type="PROSITE" id="PS50262">
    <property type="entry name" value="G_PROTEIN_RECEP_F1_2"/>
    <property type="match status" value="1"/>
</dbReference>
<keyword evidence="9" id="KW-0325">Glycoprotein</keyword>
<keyword evidence="5" id="KW-0297">G-protein coupled receptor</keyword>
<dbReference type="PRINTS" id="PR00358">
    <property type="entry name" value="BOMBESINR"/>
</dbReference>
<dbReference type="PANTHER" id="PTHR45695">
    <property type="entry name" value="LEUCOKININ RECEPTOR-RELATED"/>
    <property type="match status" value="1"/>
</dbReference>
<dbReference type="EMBL" id="JBAMIC010000004">
    <property type="protein sequence ID" value="KAK7107481.1"/>
    <property type="molecule type" value="Genomic_DNA"/>
</dbReference>
<keyword evidence="3 11" id="KW-0812">Transmembrane</keyword>
<dbReference type="AlphaFoldDB" id="A0AAN9BLU2"/>
<keyword evidence="7" id="KW-1015">Disulfide bond</keyword>
<evidence type="ECO:0000256" key="2">
    <source>
        <dbReference type="ARBA" id="ARBA00022475"/>
    </source>
</evidence>
<feature type="transmembrane region" description="Helical" evidence="11">
    <location>
        <begin position="280"/>
        <end position="298"/>
    </location>
</feature>
<dbReference type="SUPFAM" id="SSF81321">
    <property type="entry name" value="Family A G protein-coupled receptor-like"/>
    <property type="match status" value="1"/>
</dbReference>
<evidence type="ECO:0000313" key="14">
    <source>
        <dbReference type="Proteomes" id="UP001374579"/>
    </source>
</evidence>
<accession>A0AAN9BLU2</accession>
<evidence type="ECO:0000256" key="7">
    <source>
        <dbReference type="ARBA" id="ARBA00023157"/>
    </source>
</evidence>
<dbReference type="GO" id="GO:0005886">
    <property type="term" value="C:plasma membrane"/>
    <property type="evidence" value="ECO:0007669"/>
    <property type="project" value="UniProtKB-SubCell"/>
</dbReference>
<evidence type="ECO:0000256" key="3">
    <source>
        <dbReference type="ARBA" id="ARBA00022692"/>
    </source>
</evidence>
<dbReference type="PANTHER" id="PTHR45695:SF26">
    <property type="entry name" value="NEUROPEPTIDE CCHAMIDE-1 RECEPTOR"/>
    <property type="match status" value="1"/>
</dbReference>
<feature type="transmembrane region" description="Helical" evidence="11">
    <location>
        <begin position="134"/>
        <end position="152"/>
    </location>
</feature>
<organism evidence="13 14">
    <name type="scientific">Littorina saxatilis</name>
    <dbReference type="NCBI Taxonomy" id="31220"/>
    <lineage>
        <taxon>Eukaryota</taxon>
        <taxon>Metazoa</taxon>
        <taxon>Spiralia</taxon>
        <taxon>Lophotrochozoa</taxon>
        <taxon>Mollusca</taxon>
        <taxon>Gastropoda</taxon>
        <taxon>Caenogastropoda</taxon>
        <taxon>Littorinimorpha</taxon>
        <taxon>Littorinoidea</taxon>
        <taxon>Littorinidae</taxon>
        <taxon>Littorina</taxon>
    </lineage>
</organism>
<comment type="caution">
    <text evidence="13">The sequence shown here is derived from an EMBL/GenBank/DDBJ whole genome shotgun (WGS) entry which is preliminary data.</text>
</comment>
<dbReference type="GO" id="GO:0008188">
    <property type="term" value="F:neuropeptide receptor activity"/>
    <property type="evidence" value="ECO:0007669"/>
    <property type="project" value="TreeGrafter"/>
</dbReference>
<gene>
    <name evidence="13" type="ORF">V1264_015397</name>
</gene>
<reference evidence="13 14" key="1">
    <citation type="submission" date="2024-02" db="EMBL/GenBank/DDBJ databases">
        <title>Chromosome-scale genome assembly of the rough periwinkle Littorina saxatilis.</title>
        <authorList>
            <person name="De Jode A."/>
            <person name="Faria R."/>
            <person name="Formenti G."/>
            <person name="Sims Y."/>
            <person name="Smith T.P."/>
            <person name="Tracey A."/>
            <person name="Wood J.M.D."/>
            <person name="Zagrodzka Z.B."/>
            <person name="Johannesson K."/>
            <person name="Butlin R.K."/>
            <person name="Leder E.H."/>
        </authorList>
    </citation>
    <scope>NUCLEOTIDE SEQUENCE [LARGE SCALE GENOMIC DNA]</scope>
    <source>
        <strain evidence="13">Snail1</strain>
        <tissue evidence="13">Muscle</tissue>
    </source>
</reference>
<protein>
    <recommendedName>
        <fullName evidence="12">G-protein coupled receptors family 1 profile domain-containing protein</fullName>
    </recommendedName>
</protein>
<feature type="transmembrane region" description="Helical" evidence="11">
    <location>
        <begin position="173"/>
        <end position="195"/>
    </location>
</feature>
<evidence type="ECO:0000256" key="11">
    <source>
        <dbReference type="SAM" id="Phobius"/>
    </source>
</evidence>
<dbReference type="InterPro" id="IPR000276">
    <property type="entry name" value="GPCR_Rhodpsn"/>
</dbReference>
<dbReference type="Pfam" id="PF00001">
    <property type="entry name" value="7tm_1"/>
    <property type="match status" value="1"/>
</dbReference>
<evidence type="ECO:0000256" key="1">
    <source>
        <dbReference type="ARBA" id="ARBA00004651"/>
    </source>
</evidence>
<keyword evidence="2" id="KW-1003">Cell membrane</keyword>
<evidence type="ECO:0000256" key="6">
    <source>
        <dbReference type="ARBA" id="ARBA00023136"/>
    </source>
</evidence>
<name>A0AAN9BLU2_9CAEN</name>
<evidence type="ECO:0000256" key="8">
    <source>
        <dbReference type="ARBA" id="ARBA00023170"/>
    </source>
</evidence>
<evidence type="ECO:0000259" key="12">
    <source>
        <dbReference type="PROSITE" id="PS50262"/>
    </source>
</evidence>
<keyword evidence="10" id="KW-0807">Transducer</keyword>
<feature type="transmembrane region" description="Helical" evidence="11">
    <location>
        <begin position="224"/>
        <end position="247"/>
    </location>
</feature>
<dbReference type="Gene3D" id="1.20.1070.10">
    <property type="entry name" value="Rhodopsin 7-helix transmembrane proteins"/>
    <property type="match status" value="1"/>
</dbReference>
<keyword evidence="14" id="KW-1185">Reference proteome</keyword>
<feature type="transmembrane region" description="Helical" evidence="11">
    <location>
        <begin position="58"/>
        <end position="82"/>
    </location>
</feature>
<feature type="transmembrane region" description="Helical" evidence="11">
    <location>
        <begin position="94"/>
        <end position="114"/>
    </location>
</feature>
<dbReference type="PRINTS" id="PR00237">
    <property type="entry name" value="GPCRRHODOPSN"/>
</dbReference>
<comment type="subcellular location">
    <subcellularLocation>
        <location evidence="1">Cell membrane</location>
        <topology evidence="1">Multi-pass membrane protein</topology>
    </subcellularLocation>
</comment>
<evidence type="ECO:0000256" key="10">
    <source>
        <dbReference type="ARBA" id="ARBA00023224"/>
    </source>
</evidence>
<dbReference type="InterPro" id="IPR001556">
    <property type="entry name" value="Bombsn_rcpt-like"/>
</dbReference>
<feature type="transmembrane region" description="Helical" evidence="11">
    <location>
        <begin position="318"/>
        <end position="341"/>
    </location>
</feature>
<evidence type="ECO:0000256" key="4">
    <source>
        <dbReference type="ARBA" id="ARBA00022989"/>
    </source>
</evidence>
<proteinExistence type="predicted"/>
<evidence type="ECO:0000313" key="13">
    <source>
        <dbReference type="EMBL" id="KAK7107481.1"/>
    </source>
</evidence>
<keyword evidence="8" id="KW-0675">Receptor</keyword>
<dbReference type="InterPro" id="IPR017452">
    <property type="entry name" value="GPCR_Rhodpsn_7TM"/>
</dbReference>
<dbReference type="Proteomes" id="UP001374579">
    <property type="component" value="Unassembled WGS sequence"/>
</dbReference>
<evidence type="ECO:0000256" key="5">
    <source>
        <dbReference type="ARBA" id="ARBA00023040"/>
    </source>
</evidence>
<feature type="domain" description="G-protein coupled receptors family 1 profile" evidence="12">
    <location>
        <begin position="74"/>
        <end position="338"/>
    </location>
</feature>
<evidence type="ECO:0000256" key="9">
    <source>
        <dbReference type="ARBA" id="ARBA00023180"/>
    </source>
</evidence>
<sequence length="395" mass="44896">MASQQDPTSSASPIAMTTAISSLLELQHNLTDLNSTTPNETVTMDSYIWSISPLKQAFVVPIVFGVIFVVGLIGNGTLIFTVAINKVMRNVPNILIVSLSLGDFLLILVSVPLTSTVYTFDNWPYGQVACKFNHFMQTWSLGVTVFTLTALSHDRYTAIMDPMSKHKGKTQKATMLISAFIWVFAFILALPDAIFSSVNVRGHMGYQYQICINFPEDPLYAPKIYYVTRFVVFFAIPVIIIATFYLLMARILIRSGEEMPCEGKSGGSNQQRQIAARKKVARVVLSFVFIFILCWLPRHVYLLWYYLDPANFNIFWHYFKIAGFCMTFINSCINPFALYFLSSQFRKYYNRYLFCCLKGVNYTRMEPSSTMHNFNSTVRRASSTQTSIVQSQSMC</sequence>